<evidence type="ECO:0000256" key="5">
    <source>
        <dbReference type="ARBA" id="ARBA00023136"/>
    </source>
</evidence>
<feature type="transmembrane region" description="Helical" evidence="6">
    <location>
        <begin position="77"/>
        <end position="103"/>
    </location>
</feature>
<dbReference type="PANTHER" id="PTHR12677:SF59">
    <property type="entry name" value="GOLGI APPARATUS MEMBRANE PROTEIN TVP38-RELATED"/>
    <property type="match status" value="1"/>
</dbReference>
<name>A0A1I5ERN7_9PROT</name>
<evidence type="ECO:0000256" key="2">
    <source>
        <dbReference type="ARBA" id="ARBA00022475"/>
    </source>
</evidence>
<dbReference type="Pfam" id="PF09335">
    <property type="entry name" value="VTT_dom"/>
    <property type="match status" value="1"/>
</dbReference>
<evidence type="ECO:0000256" key="1">
    <source>
        <dbReference type="ARBA" id="ARBA00004651"/>
    </source>
</evidence>
<keyword evidence="3 6" id="KW-0812">Transmembrane</keyword>
<evidence type="ECO:0000256" key="3">
    <source>
        <dbReference type="ARBA" id="ARBA00022692"/>
    </source>
</evidence>
<evidence type="ECO:0000313" key="9">
    <source>
        <dbReference type="Proteomes" id="UP000183107"/>
    </source>
</evidence>
<accession>A0A1I5ERN7</accession>
<dbReference type="InterPro" id="IPR015414">
    <property type="entry name" value="TMEM64"/>
</dbReference>
<dbReference type="EMBL" id="FOVJ01000008">
    <property type="protein sequence ID" value="SFO14137.1"/>
    <property type="molecule type" value="Genomic_DNA"/>
</dbReference>
<dbReference type="InterPro" id="IPR032816">
    <property type="entry name" value="VTT_dom"/>
</dbReference>
<feature type="transmembrane region" description="Helical" evidence="6">
    <location>
        <begin position="193"/>
        <end position="212"/>
    </location>
</feature>
<keyword evidence="5 6" id="KW-0472">Membrane</keyword>
<keyword evidence="4 6" id="KW-1133">Transmembrane helix</keyword>
<comment type="subcellular location">
    <subcellularLocation>
        <location evidence="1 6">Cell membrane</location>
        <topology evidence="1 6">Multi-pass membrane protein</topology>
    </subcellularLocation>
</comment>
<keyword evidence="9" id="KW-1185">Reference proteome</keyword>
<proteinExistence type="inferred from homology"/>
<evidence type="ECO:0000259" key="7">
    <source>
        <dbReference type="Pfam" id="PF09335"/>
    </source>
</evidence>
<dbReference type="RefSeq" id="WP_256208631.1">
    <property type="nucleotide sequence ID" value="NZ_FOVJ01000008.1"/>
</dbReference>
<feature type="transmembrane region" description="Helical" evidence="6">
    <location>
        <begin position="161"/>
        <end position="181"/>
    </location>
</feature>
<feature type="domain" description="VTT" evidence="7">
    <location>
        <begin position="70"/>
        <end position="182"/>
    </location>
</feature>
<sequence>MKHWWPLVLLVLLGGLFFAFDLGRFISLESLKSGRDELQQAYRARPLQVLGSYALVYILIAALSLPGAGVMSLAAGAIFGLWVGTPVALISASVGATLAFWVARYVFRDVIQERFGDRLAAVDAGIKRDGGLYLFTLRLVPVFPFFIINLLMGLTAIRSGTFFIASMLGMFAGTAIYVNAGTQLASLTHLSDILSPALIGSFALLAAFPWVARWGVNRLRKG</sequence>
<evidence type="ECO:0000313" key="8">
    <source>
        <dbReference type="EMBL" id="SFO14137.1"/>
    </source>
</evidence>
<dbReference type="PANTHER" id="PTHR12677">
    <property type="entry name" value="GOLGI APPARATUS MEMBRANE PROTEIN TVP38-RELATED"/>
    <property type="match status" value="1"/>
</dbReference>
<dbReference type="GO" id="GO:0005886">
    <property type="term" value="C:plasma membrane"/>
    <property type="evidence" value="ECO:0007669"/>
    <property type="project" value="UniProtKB-SubCell"/>
</dbReference>
<protein>
    <recommendedName>
        <fullName evidence="6">TVP38/TMEM64 family membrane protein</fullName>
    </recommendedName>
</protein>
<feature type="transmembrane region" description="Helical" evidence="6">
    <location>
        <begin position="132"/>
        <end position="154"/>
    </location>
</feature>
<keyword evidence="2 6" id="KW-1003">Cell membrane</keyword>
<feature type="transmembrane region" description="Helical" evidence="6">
    <location>
        <begin position="47"/>
        <end position="65"/>
    </location>
</feature>
<evidence type="ECO:0000256" key="4">
    <source>
        <dbReference type="ARBA" id="ARBA00022989"/>
    </source>
</evidence>
<comment type="similarity">
    <text evidence="6">Belongs to the TVP38/TMEM64 family.</text>
</comment>
<evidence type="ECO:0000256" key="6">
    <source>
        <dbReference type="RuleBase" id="RU366058"/>
    </source>
</evidence>
<gene>
    <name evidence="8" type="ORF">SAMN05216386_2754</name>
</gene>
<reference evidence="9" key="1">
    <citation type="submission" date="2016-10" db="EMBL/GenBank/DDBJ databases">
        <authorList>
            <person name="Varghese N."/>
        </authorList>
    </citation>
    <scope>NUCLEOTIDE SEQUENCE [LARGE SCALE GENOMIC DNA]</scope>
    <source>
        <strain evidence="9">Nsp8</strain>
    </source>
</reference>
<dbReference type="Proteomes" id="UP000183107">
    <property type="component" value="Unassembled WGS sequence"/>
</dbReference>
<organism evidence="8 9">
    <name type="scientific">Nitrosospira briensis</name>
    <dbReference type="NCBI Taxonomy" id="35799"/>
    <lineage>
        <taxon>Bacteria</taxon>
        <taxon>Pseudomonadati</taxon>
        <taxon>Pseudomonadota</taxon>
        <taxon>Betaproteobacteria</taxon>
        <taxon>Nitrosomonadales</taxon>
        <taxon>Nitrosomonadaceae</taxon>
        <taxon>Nitrosospira</taxon>
    </lineage>
</organism>
<dbReference type="AlphaFoldDB" id="A0A1I5ERN7"/>